<dbReference type="RefSeq" id="WP_120250934.1">
    <property type="nucleotide sequence ID" value="NZ_JBNNIY010000001.1"/>
</dbReference>
<feature type="signal peptide" evidence="2">
    <location>
        <begin position="1"/>
        <end position="21"/>
    </location>
</feature>
<evidence type="ECO:0008006" key="7">
    <source>
        <dbReference type="Google" id="ProtNLM"/>
    </source>
</evidence>
<dbReference type="EMBL" id="VYQA01000017">
    <property type="protein sequence ID" value="KAA9025606.1"/>
    <property type="molecule type" value="Genomic_DNA"/>
</dbReference>
<dbReference type="Proteomes" id="UP000325933">
    <property type="component" value="Unassembled WGS sequence"/>
</dbReference>
<name>A0A5J5HSQ1_9SPHN</name>
<evidence type="ECO:0000313" key="4">
    <source>
        <dbReference type="EMBL" id="KAA9025606.1"/>
    </source>
</evidence>
<feature type="compositionally biased region" description="Basic residues" evidence="1">
    <location>
        <begin position="32"/>
        <end position="43"/>
    </location>
</feature>
<protein>
    <recommendedName>
        <fullName evidence="7">L,D-transpeptidase</fullName>
    </recommendedName>
</protein>
<dbReference type="AlphaFoldDB" id="A0A5J5HSQ1"/>
<keyword evidence="6" id="KW-1185">Reference proteome</keyword>
<comment type="caution">
    <text evidence="4">The sequence shown here is derived from an EMBL/GenBank/DDBJ whole genome shotgun (WGS) entry which is preliminary data.</text>
</comment>
<sequence length="245" mass="25928">MIRAFMALAGFALVTAVPAEAAVKKPAPKSAAAKKKAATRKKPAAPVAKVEAPPPILSDGATRVVDWVASAKDNHALPYIVIDKQGAAAYLFDAKGKMLDHAPVLIGIAPGDDATPGIGAKSLAEIGPAEKTTPAGRFLAKFGVAAGKQRVLWVDYATSVALHTIPPGNPKEKRKERMLSPGIEDNRITFGCINVPKVFYAKVSPLFGRKGGYVYILPDSKPIEQVFPRLRVQPFLNAARTSDVG</sequence>
<evidence type="ECO:0000313" key="3">
    <source>
        <dbReference type="EMBL" id="KAA9013300.1"/>
    </source>
</evidence>
<proteinExistence type="predicted"/>
<dbReference type="Proteomes" id="UP000326364">
    <property type="component" value="Unassembled WGS sequence"/>
</dbReference>
<feature type="chain" id="PRO_5023903651" description="L,D-transpeptidase" evidence="2">
    <location>
        <begin position="22"/>
        <end position="245"/>
    </location>
</feature>
<reference evidence="5 6" key="1">
    <citation type="submission" date="2019-09" db="EMBL/GenBank/DDBJ databases">
        <authorList>
            <person name="Feng G."/>
        </authorList>
    </citation>
    <scope>NUCLEOTIDE SEQUENCE [LARGE SCALE GENOMIC DNA]</scope>
    <source>
        <strain evidence="4 5">KACC 19283</strain>
        <strain evidence="3 6">KACC 19284</strain>
    </source>
</reference>
<accession>A0A5J5HSQ1</accession>
<gene>
    <name evidence="4" type="ORF">F4U95_19030</name>
    <name evidence="3" type="ORF">F4U96_18905</name>
</gene>
<evidence type="ECO:0000313" key="6">
    <source>
        <dbReference type="Proteomes" id="UP000326364"/>
    </source>
</evidence>
<evidence type="ECO:0000256" key="1">
    <source>
        <dbReference type="SAM" id="MobiDB-lite"/>
    </source>
</evidence>
<organism evidence="4 5">
    <name type="scientific">Sphingobium limneticum</name>
    <dbReference type="NCBI Taxonomy" id="1007511"/>
    <lineage>
        <taxon>Bacteria</taxon>
        <taxon>Pseudomonadati</taxon>
        <taxon>Pseudomonadota</taxon>
        <taxon>Alphaproteobacteria</taxon>
        <taxon>Sphingomonadales</taxon>
        <taxon>Sphingomonadaceae</taxon>
        <taxon>Sphingobium</taxon>
    </lineage>
</organism>
<dbReference type="EMBL" id="VYQB01000017">
    <property type="protein sequence ID" value="KAA9013300.1"/>
    <property type="molecule type" value="Genomic_DNA"/>
</dbReference>
<evidence type="ECO:0000313" key="5">
    <source>
        <dbReference type="Proteomes" id="UP000325933"/>
    </source>
</evidence>
<keyword evidence="2" id="KW-0732">Signal</keyword>
<feature type="region of interest" description="Disordered" evidence="1">
    <location>
        <begin position="28"/>
        <end position="52"/>
    </location>
</feature>
<evidence type="ECO:0000256" key="2">
    <source>
        <dbReference type="SAM" id="SignalP"/>
    </source>
</evidence>